<dbReference type="OrthoDB" id="6509908at2759"/>
<dbReference type="EMBL" id="KZ678149">
    <property type="protein sequence ID" value="PSN60332.1"/>
    <property type="molecule type" value="Genomic_DNA"/>
</dbReference>
<dbReference type="Gene3D" id="1.20.1250.20">
    <property type="entry name" value="MFS general substrate transporter like domains"/>
    <property type="match status" value="2"/>
</dbReference>
<feature type="transmembrane region" description="Helical" evidence="4">
    <location>
        <begin position="158"/>
        <end position="178"/>
    </location>
</feature>
<evidence type="ECO:0000313" key="6">
    <source>
        <dbReference type="Proteomes" id="UP000240883"/>
    </source>
</evidence>
<evidence type="ECO:0000256" key="1">
    <source>
        <dbReference type="ARBA" id="ARBA00004141"/>
    </source>
</evidence>
<feature type="transmembrane region" description="Helical" evidence="4">
    <location>
        <begin position="355"/>
        <end position="376"/>
    </location>
</feature>
<gene>
    <name evidence="5" type="ORF">BS50DRAFT_206888</name>
</gene>
<dbReference type="PANTHER" id="PTHR11360:SF234">
    <property type="entry name" value="MFS-TYPE TRANSPORTER DBAD-RELATED"/>
    <property type="match status" value="1"/>
</dbReference>
<evidence type="ECO:0000256" key="4">
    <source>
        <dbReference type="SAM" id="Phobius"/>
    </source>
</evidence>
<feature type="transmembrane region" description="Helical" evidence="4">
    <location>
        <begin position="430"/>
        <end position="450"/>
    </location>
</feature>
<feature type="transmembrane region" description="Helical" evidence="4">
    <location>
        <begin position="462"/>
        <end position="482"/>
    </location>
</feature>
<feature type="compositionally biased region" description="Basic and acidic residues" evidence="3">
    <location>
        <begin position="501"/>
        <end position="515"/>
    </location>
</feature>
<keyword evidence="4" id="KW-1133">Transmembrane helix</keyword>
<sequence>MTRTSRRSIDGDSRKDRPVDLPMSNTTTETASMRAVSVTSSVSSQPDEYNWPRSWQAYTCWLGCFFLMFNSWGLVNAYGTFASYYVGHSLRGNDQLQLNLIGSTQSFLVLLFSAPVGRLLDAGHFRYVIGTGAFLVPFGMFMLSIAHPTGVEAEGKYVNIWVTQGFVVGLGMACYFVSSSQVAATWFPNRKGLAVGFVACGASIAGVVYPTMTRYLIEAMGFNDAVRLVATLVALTSIFSLIFAVPNPAHAHPRPQSYRAMRTWIDTEAFGNKSFCWFSAAVAFLFFGFYPVFFNLEEWAAVSGYGTRDGSSMPIKVVGYNSKPLQTFWLLTIMNGASTVGRLTMAAFSDSTGPLNMHIASQIISSLLVLILWTLAGSTTAAIAFCVFFGAFSGAVIGLPPASVANILNCTYNTPSTKVIGHSKLGQWTGMMYSIAAIPALIGPVVAGHLVTEYANYITVQMWAGINLMISAACMLVARWYLPCVDGERVGTKIGRMLGKHTDSMTEKGKDRSGNDSDTDVEYNNGISRATTRVPSAMVSRQPSDEKVDKLPAPTRGGAYGSELNV</sequence>
<feature type="transmembrane region" description="Helical" evidence="4">
    <location>
        <begin position="229"/>
        <end position="249"/>
    </location>
</feature>
<feature type="transmembrane region" description="Helical" evidence="4">
    <location>
        <begin position="270"/>
        <end position="293"/>
    </location>
</feature>
<accession>A0A2T2N4F6</accession>
<evidence type="ECO:0000256" key="2">
    <source>
        <dbReference type="ARBA" id="ARBA00006727"/>
    </source>
</evidence>
<dbReference type="Pfam" id="PF07690">
    <property type="entry name" value="MFS_1"/>
    <property type="match status" value="1"/>
</dbReference>
<dbReference type="InterPro" id="IPR036259">
    <property type="entry name" value="MFS_trans_sf"/>
</dbReference>
<feature type="compositionally biased region" description="Polar residues" evidence="3">
    <location>
        <begin position="525"/>
        <end position="542"/>
    </location>
</feature>
<dbReference type="InterPro" id="IPR050327">
    <property type="entry name" value="Proton-linked_MCT"/>
</dbReference>
<dbReference type="AlphaFoldDB" id="A0A2T2N4F6"/>
<keyword evidence="4" id="KW-0472">Membrane</keyword>
<protein>
    <submittedName>
        <fullName evidence="5">MFS general substrate transporter</fullName>
    </submittedName>
</protein>
<dbReference type="GO" id="GO:0022857">
    <property type="term" value="F:transmembrane transporter activity"/>
    <property type="evidence" value="ECO:0007669"/>
    <property type="project" value="InterPro"/>
</dbReference>
<evidence type="ECO:0000256" key="3">
    <source>
        <dbReference type="SAM" id="MobiDB-lite"/>
    </source>
</evidence>
<dbReference type="Proteomes" id="UP000240883">
    <property type="component" value="Unassembled WGS sequence"/>
</dbReference>
<comment type="similarity">
    <text evidence="2">Belongs to the major facilitator superfamily. Monocarboxylate porter (TC 2.A.1.13) family.</text>
</comment>
<feature type="compositionally biased region" description="Basic and acidic residues" evidence="3">
    <location>
        <begin position="7"/>
        <end position="19"/>
    </location>
</feature>
<feature type="region of interest" description="Disordered" evidence="3">
    <location>
        <begin position="501"/>
        <end position="566"/>
    </location>
</feature>
<comment type="subcellular location">
    <subcellularLocation>
        <location evidence="1">Membrane</location>
        <topology evidence="1">Multi-pass membrane protein</topology>
    </subcellularLocation>
</comment>
<keyword evidence="6" id="KW-1185">Reference proteome</keyword>
<feature type="transmembrane region" description="Helical" evidence="4">
    <location>
        <begin position="382"/>
        <end position="409"/>
    </location>
</feature>
<proteinExistence type="inferred from homology"/>
<dbReference type="InterPro" id="IPR011701">
    <property type="entry name" value="MFS"/>
</dbReference>
<name>A0A2T2N4F6_CORCC</name>
<keyword evidence="4" id="KW-0812">Transmembrane</keyword>
<dbReference type="PANTHER" id="PTHR11360">
    <property type="entry name" value="MONOCARBOXYLATE TRANSPORTER"/>
    <property type="match status" value="1"/>
</dbReference>
<feature type="transmembrane region" description="Helical" evidence="4">
    <location>
        <begin position="58"/>
        <end position="78"/>
    </location>
</feature>
<feature type="transmembrane region" description="Helical" evidence="4">
    <location>
        <begin position="190"/>
        <end position="209"/>
    </location>
</feature>
<dbReference type="SUPFAM" id="SSF103473">
    <property type="entry name" value="MFS general substrate transporter"/>
    <property type="match status" value="1"/>
</dbReference>
<feature type="region of interest" description="Disordered" evidence="3">
    <location>
        <begin position="1"/>
        <end position="26"/>
    </location>
</feature>
<evidence type="ECO:0000313" key="5">
    <source>
        <dbReference type="EMBL" id="PSN60332.1"/>
    </source>
</evidence>
<reference evidence="5 6" key="1">
    <citation type="journal article" date="2018" name="Front. Microbiol.">
        <title>Genome-Wide Analysis of Corynespora cassiicola Leaf Fall Disease Putative Effectors.</title>
        <authorList>
            <person name="Lopez D."/>
            <person name="Ribeiro S."/>
            <person name="Label P."/>
            <person name="Fumanal B."/>
            <person name="Venisse J.S."/>
            <person name="Kohler A."/>
            <person name="de Oliveira R.R."/>
            <person name="Labutti K."/>
            <person name="Lipzen A."/>
            <person name="Lail K."/>
            <person name="Bauer D."/>
            <person name="Ohm R.A."/>
            <person name="Barry K.W."/>
            <person name="Spatafora J."/>
            <person name="Grigoriev I.V."/>
            <person name="Martin F.M."/>
            <person name="Pujade-Renaud V."/>
        </authorList>
    </citation>
    <scope>NUCLEOTIDE SEQUENCE [LARGE SCALE GENOMIC DNA]</scope>
    <source>
        <strain evidence="5 6">Philippines</strain>
    </source>
</reference>
<feature type="transmembrane region" description="Helical" evidence="4">
    <location>
        <begin position="127"/>
        <end position="146"/>
    </location>
</feature>
<dbReference type="GO" id="GO:0016020">
    <property type="term" value="C:membrane"/>
    <property type="evidence" value="ECO:0007669"/>
    <property type="project" value="UniProtKB-SubCell"/>
</dbReference>
<feature type="transmembrane region" description="Helical" evidence="4">
    <location>
        <begin position="98"/>
        <end position="120"/>
    </location>
</feature>
<organism evidence="5 6">
    <name type="scientific">Corynespora cassiicola Philippines</name>
    <dbReference type="NCBI Taxonomy" id="1448308"/>
    <lineage>
        <taxon>Eukaryota</taxon>
        <taxon>Fungi</taxon>
        <taxon>Dikarya</taxon>
        <taxon>Ascomycota</taxon>
        <taxon>Pezizomycotina</taxon>
        <taxon>Dothideomycetes</taxon>
        <taxon>Pleosporomycetidae</taxon>
        <taxon>Pleosporales</taxon>
        <taxon>Corynesporascaceae</taxon>
        <taxon>Corynespora</taxon>
    </lineage>
</organism>